<dbReference type="OrthoDB" id="185373at2759"/>
<dbReference type="Gene3D" id="1.25.40.10">
    <property type="entry name" value="Tetratricopeptide repeat domain"/>
    <property type="match status" value="3"/>
</dbReference>
<dbReference type="SUPFAM" id="SSF48452">
    <property type="entry name" value="TPR-like"/>
    <property type="match status" value="1"/>
</dbReference>
<dbReference type="SMR" id="A0A1S4C5G8"/>
<dbReference type="GO" id="GO:0003729">
    <property type="term" value="F:mRNA binding"/>
    <property type="evidence" value="ECO:0007669"/>
    <property type="project" value="UniProtKB-ARBA"/>
</dbReference>
<organism evidence="3 4">
    <name type="scientific">Nicotiana tabacum</name>
    <name type="common">Common tobacco</name>
    <dbReference type="NCBI Taxonomy" id="4097"/>
    <lineage>
        <taxon>Eukaryota</taxon>
        <taxon>Viridiplantae</taxon>
        <taxon>Streptophyta</taxon>
        <taxon>Embryophyta</taxon>
        <taxon>Tracheophyta</taxon>
        <taxon>Spermatophyta</taxon>
        <taxon>Magnoliopsida</taxon>
        <taxon>eudicotyledons</taxon>
        <taxon>Gunneridae</taxon>
        <taxon>Pentapetalae</taxon>
        <taxon>asterids</taxon>
        <taxon>lamiids</taxon>
        <taxon>Solanales</taxon>
        <taxon>Solanaceae</taxon>
        <taxon>Nicotianoideae</taxon>
        <taxon>Nicotianeae</taxon>
        <taxon>Nicotiana</taxon>
    </lineage>
</organism>
<dbReference type="AlphaFoldDB" id="A0A1S4C5G8"/>
<dbReference type="RefSeq" id="XP_016496129.1">
    <property type="nucleotide sequence ID" value="XM_016640643.1"/>
</dbReference>
<keyword evidence="2" id="KW-0677">Repeat</keyword>
<reference evidence="3" key="1">
    <citation type="journal article" date="2014" name="Nat. Commun.">
        <title>The tobacco genome sequence and its comparison with those of tomato and potato.</title>
        <authorList>
            <person name="Sierro N."/>
            <person name="Battey J.N."/>
            <person name="Ouadi S."/>
            <person name="Bakaher N."/>
            <person name="Bovet L."/>
            <person name="Willig A."/>
            <person name="Goepfert S."/>
            <person name="Peitsch M.C."/>
            <person name="Ivanov N.V."/>
        </authorList>
    </citation>
    <scope>NUCLEOTIDE SEQUENCE [LARGE SCALE GENOMIC DNA]</scope>
</reference>
<dbReference type="Pfam" id="PF12854">
    <property type="entry name" value="PPR_1"/>
    <property type="match status" value="1"/>
</dbReference>
<dbReference type="InterPro" id="IPR002885">
    <property type="entry name" value="PPR_rpt"/>
</dbReference>
<dbReference type="InterPro" id="IPR011990">
    <property type="entry name" value="TPR-like_helical_dom_sf"/>
</dbReference>
<dbReference type="Pfam" id="PF01535">
    <property type="entry name" value="PPR"/>
    <property type="match status" value="7"/>
</dbReference>
<evidence type="ECO:0000256" key="1">
    <source>
        <dbReference type="ARBA" id="ARBA00006643"/>
    </source>
</evidence>
<dbReference type="FunFam" id="1.25.40.10:FF:000348">
    <property type="entry name" value="Pentatricopeptide repeat-containing protein chloroplastic"/>
    <property type="match status" value="1"/>
</dbReference>
<dbReference type="RefSeq" id="XP_016496129.2">
    <property type="nucleotide sequence ID" value="XM_016640643.2"/>
</dbReference>
<proteinExistence type="inferred from homology"/>
<dbReference type="InterPro" id="IPR046848">
    <property type="entry name" value="E_motif"/>
</dbReference>
<reference evidence="4" key="2">
    <citation type="submission" date="2025-08" db="UniProtKB">
        <authorList>
            <consortium name="RefSeq"/>
        </authorList>
    </citation>
    <scope>IDENTIFICATION</scope>
    <source>
        <tissue evidence="4">Leaf</tissue>
    </source>
</reference>
<comment type="similarity">
    <text evidence="1">Belongs to the PPR family. PCMP-H subfamily.</text>
</comment>
<name>A0A1S4C5G8_TOBAC</name>
<evidence type="ECO:0000313" key="3">
    <source>
        <dbReference type="Proteomes" id="UP000790787"/>
    </source>
</evidence>
<dbReference type="Pfam" id="PF20431">
    <property type="entry name" value="E_motif"/>
    <property type="match status" value="1"/>
</dbReference>
<dbReference type="PANTHER" id="PTHR47926:SF436">
    <property type="entry name" value="PENTATRICOPEPTIDE REPEAT-CONTAINING PROTEIN ELI1, CHLOROPLASTIC-LIKE ISOFORM X2"/>
    <property type="match status" value="1"/>
</dbReference>
<dbReference type="PROSITE" id="PS51375">
    <property type="entry name" value="PPR"/>
    <property type="match status" value="2"/>
</dbReference>
<dbReference type="Proteomes" id="UP000790787">
    <property type="component" value="Chromosome 6"/>
</dbReference>
<dbReference type="KEGG" id="nta:107815124"/>
<keyword evidence="3" id="KW-1185">Reference proteome</keyword>
<dbReference type="PANTHER" id="PTHR47926">
    <property type="entry name" value="PENTATRICOPEPTIDE REPEAT-CONTAINING PROTEIN"/>
    <property type="match status" value="1"/>
</dbReference>
<dbReference type="PaxDb" id="4097-A0A1S4C5G8"/>
<dbReference type="InterPro" id="IPR046960">
    <property type="entry name" value="PPR_At4g14850-like_plant"/>
</dbReference>
<dbReference type="OMA" id="MNRCKEA"/>
<evidence type="ECO:0000256" key="2">
    <source>
        <dbReference type="ARBA" id="ARBA00022737"/>
    </source>
</evidence>
<sequence>MSVDVPEWLSGMTRNHVGFARAGSNPAARFFKKNFLPTLCLHIQRTATLLVMVLVSTMNNNNSYGKVQVRYKQSSFLIFTLKQQCKTISQIQQVHARAITNGHLSSFHSTLILTQILHSFTSLLSSLPLQPNTHRYATHYVTSIFSLIHNPSSFCYNTIIRAHTLLISPNTSFLYFLKMRRKSVPPDSYTFPFVLKACGLVNSLSLGNTLHSQALKFGFLADAFVCNNLVHVYTVNGNTSDAHKVFDESCCRDVVTYNLIIDGYVKAGEMGKAREMFDEMTERDAVSWGTLLAGYAKMNKCKDAIELFYQMVSLNVKFDNVALVSALSACAQLGDLEKGKTIHDYIRKKGIHIDSYLSTGLVDLYAKCGCIEIAREIFETSLEKKVFTWNAMLVGLAMHGHGQLLFDYFSRMVEGDVRPDGVTFLALLVGCNHAGLVQEARRLFGEMEEVYGVCRELKHYGCMADLLARAGLIKEAMEMIKAMPMAGDVFVWGGLLGGCRIHGHVELAVKAAENVMEVKPEDGGVYSILANVFADAGRWDDLVSIRKRRDCAKIKKSAGCSLIQLNGMTHEFISWDDLHPQSNEIYSVLNCLQLNLKHSIADRVLMN</sequence>
<dbReference type="NCBIfam" id="TIGR00756">
    <property type="entry name" value="PPR"/>
    <property type="match status" value="3"/>
</dbReference>
<dbReference type="GeneID" id="107815124"/>
<accession>A0A1S4C5G8</accession>
<dbReference type="FunFam" id="1.25.40.10:FF:000690">
    <property type="entry name" value="Pentatricopeptide repeat-containing protein"/>
    <property type="match status" value="1"/>
</dbReference>
<gene>
    <name evidence="4" type="primary">LOC107815124</name>
</gene>
<protein>
    <submittedName>
        <fullName evidence="4">Pentatricopeptide repeat-containing protein At5g61800</fullName>
    </submittedName>
</protein>
<evidence type="ECO:0000313" key="4">
    <source>
        <dbReference type="RefSeq" id="XP_016496129.2"/>
    </source>
</evidence>
<dbReference type="GO" id="GO:0009451">
    <property type="term" value="P:RNA modification"/>
    <property type="evidence" value="ECO:0007669"/>
    <property type="project" value="InterPro"/>
</dbReference>